<dbReference type="GO" id="GO:0042302">
    <property type="term" value="F:structural constituent of cuticle"/>
    <property type="evidence" value="ECO:0007669"/>
    <property type="project" value="UniProtKB-KW"/>
</dbReference>
<dbReference type="InterPro" id="IPR001507">
    <property type="entry name" value="ZP_dom"/>
</dbReference>
<keyword evidence="3" id="KW-1003">Cell membrane</keyword>
<keyword evidence="6 8" id="KW-1133">Transmembrane helix</keyword>
<evidence type="ECO:0000256" key="1">
    <source>
        <dbReference type="ARBA" id="ARBA00004251"/>
    </source>
</evidence>
<dbReference type="PANTHER" id="PTHR22907">
    <property type="entry name" value="GH04558P"/>
    <property type="match status" value="1"/>
</dbReference>
<dbReference type="Pfam" id="PF25057">
    <property type="entry name" value="CUT_N"/>
    <property type="match status" value="1"/>
</dbReference>
<keyword evidence="5" id="KW-0732">Signal</keyword>
<evidence type="ECO:0000256" key="5">
    <source>
        <dbReference type="ARBA" id="ARBA00022729"/>
    </source>
</evidence>
<evidence type="ECO:0000256" key="4">
    <source>
        <dbReference type="ARBA" id="ARBA00022692"/>
    </source>
</evidence>
<dbReference type="InterPro" id="IPR056953">
    <property type="entry name" value="CUT_N"/>
</dbReference>
<evidence type="ECO:0000259" key="9">
    <source>
        <dbReference type="PROSITE" id="PS51034"/>
    </source>
</evidence>
<accession>A0A158PKW5</accession>
<evidence type="ECO:0000313" key="12">
    <source>
        <dbReference type="WBParaSite" id="ACOC_0001062201-mRNA-1"/>
    </source>
</evidence>
<dbReference type="SMART" id="SM00241">
    <property type="entry name" value="ZP"/>
    <property type="match status" value="1"/>
</dbReference>
<feature type="transmembrane region" description="Helical" evidence="8">
    <location>
        <begin position="31"/>
        <end position="49"/>
    </location>
</feature>
<evidence type="ECO:0000313" key="11">
    <source>
        <dbReference type="Proteomes" id="UP000267027"/>
    </source>
</evidence>
<dbReference type="InterPro" id="IPR057475">
    <property type="entry name" value="CUT_C"/>
</dbReference>
<protein>
    <submittedName>
        <fullName evidence="12">ZP domain-containing protein</fullName>
    </submittedName>
</protein>
<gene>
    <name evidence="10" type="ORF">ACOC_LOCUS10623</name>
</gene>
<organism evidence="12">
    <name type="scientific">Angiostrongylus costaricensis</name>
    <name type="common">Nematode worm</name>
    <dbReference type="NCBI Taxonomy" id="334426"/>
    <lineage>
        <taxon>Eukaryota</taxon>
        <taxon>Metazoa</taxon>
        <taxon>Ecdysozoa</taxon>
        <taxon>Nematoda</taxon>
        <taxon>Chromadorea</taxon>
        <taxon>Rhabditida</taxon>
        <taxon>Rhabditina</taxon>
        <taxon>Rhabditomorpha</taxon>
        <taxon>Strongyloidea</taxon>
        <taxon>Metastrongylidae</taxon>
        <taxon>Angiostrongylus</taxon>
    </lineage>
</organism>
<keyword evidence="2" id="KW-0193">Cuticle</keyword>
<evidence type="ECO:0000256" key="8">
    <source>
        <dbReference type="SAM" id="Phobius"/>
    </source>
</evidence>
<evidence type="ECO:0000256" key="7">
    <source>
        <dbReference type="ARBA" id="ARBA00023136"/>
    </source>
</evidence>
<dbReference type="PROSITE" id="PS51034">
    <property type="entry name" value="ZP_2"/>
    <property type="match status" value="1"/>
</dbReference>
<sequence length="545" mass="61710">QFHVLRLDYCDSYGNVKQSVLTGYNRKENGVTVMLVAITTEFLLFNLLAFANNVLELTGAYGHSQLETLLVEVSALLVNINGASTIVIYLIFGSKYRAIFIQGRSHKYFLEKMKLELYKKAYFVVLITNRDVFLVSPLATIKWLKSSSDSEVPCRRHGNTLERDYRRCRTTESVTTPSQTGYSMAEQMRYKIAVKLSANDQFCRRSDKFGTLTKGFFHITGCRFKGNQSTKIGIDIAVTSLCGVRRRRLANPRGLALDTTIVVMFHPIFMTQVDKAYHLQCHYLETSSNVTGALEVITPSATELPLSIAVMDEKKTPTCKYEVLNKDRNGSPVQFASLGATVYHKWTCESEDMKQYCMTVHSCTANDGHGIGQRLIDEKGCSLDQYLLDNLEYGADLTAGKEASMNDYEQYDTEDVIVEKDVKEEHLNVRNSRDAVRRSHDVDVSSSSIEVLELPDIGNVISKIPYAHNRILKIYLAKELEVINRDNIKVPHSEMEKRSCLEDTDPTNSDIQQIWADRLVDVQSKADINTIWLTEGLSSKWDSEK</sequence>
<keyword evidence="11" id="KW-1185">Reference proteome</keyword>
<name>A0A158PKW5_ANGCS</name>
<dbReference type="Proteomes" id="UP000267027">
    <property type="component" value="Unassembled WGS sequence"/>
</dbReference>
<comment type="subcellular location">
    <subcellularLocation>
        <location evidence="1">Cell membrane</location>
        <topology evidence="1">Single-pass type I membrane protein</topology>
    </subcellularLocation>
</comment>
<keyword evidence="4 8" id="KW-0812">Transmembrane</keyword>
<evidence type="ECO:0000256" key="3">
    <source>
        <dbReference type="ARBA" id="ARBA00022475"/>
    </source>
</evidence>
<evidence type="ECO:0000256" key="2">
    <source>
        <dbReference type="ARBA" id="ARBA00022460"/>
    </source>
</evidence>
<evidence type="ECO:0000313" key="10">
    <source>
        <dbReference type="EMBL" id="VDM62208.1"/>
    </source>
</evidence>
<dbReference type="SUPFAM" id="SSF81321">
    <property type="entry name" value="Family A G protein-coupled receptor-like"/>
    <property type="match status" value="1"/>
</dbReference>
<dbReference type="WBParaSite" id="ACOC_0001062201-mRNA-1">
    <property type="protein sequence ID" value="ACOC_0001062201-mRNA-1"/>
    <property type="gene ID" value="ACOC_0001062201"/>
</dbReference>
<dbReference type="Gene3D" id="1.20.1070.10">
    <property type="entry name" value="Rhodopsin 7-helix transmembrane proteins"/>
    <property type="match status" value="1"/>
</dbReference>
<dbReference type="InterPro" id="IPR051962">
    <property type="entry name" value="Cuticlin"/>
</dbReference>
<dbReference type="Pfam" id="PF25301">
    <property type="entry name" value="CUT_C"/>
    <property type="match status" value="1"/>
</dbReference>
<dbReference type="GO" id="GO:0005886">
    <property type="term" value="C:plasma membrane"/>
    <property type="evidence" value="ECO:0007669"/>
    <property type="project" value="UniProtKB-SubCell"/>
</dbReference>
<feature type="transmembrane region" description="Helical" evidence="8">
    <location>
        <begin position="69"/>
        <end position="92"/>
    </location>
</feature>
<keyword evidence="7 8" id="KW-0472">Membrane</keyword>
<dbReference type="AlphaFoldDB" id="A0A158PKW5"/>
<feature type="domain" description="ZP" evidence="9">
    <location>
        <begin position="186"/>
        <end position="443"/>
    </location>
</feature>
<dbReference type="EMBL" id="UYYA01004510">
    <property type="protein sequence ID" value="VDM62208.1"/>
    <property type="molecule type" value="Genomic_DNA"/>
</dbReference>
<reference evidence="12" key="1">
    <citation type="submission" date="2016-04" db="UniProtKB">
        <authorList>
            <consortium name="WormBaseParasite"/>
        </authorList>
    </citation>
    <scope>IDENTIFICATION</scope>
</reference>
<dbReference type="OrthoDB" id="6139674at2759"/>
<proteinExistence type="predicted"/>
<reference evidence="10 11" key="2">
    <citation type="submission" date="2018-11" db="EMBL/GenBank/DDBJ databases">
        <authorList>
            <consortium name="Pathogen Informatics"/>
        </authorList>
    </citation>
    <scope>NUCLEOTIDE SEQUENCE [LARGE SCALE GENOMIC DNA]</scope>
    <source>
        <strain evidence="10 11">Costa Rica</strain>
    </source>
</reference>
<dbReference type="PANTHER" id="PTHR22907:SF1">
    <property type="entry name" value="ZP DOMAIN-CONTAINING PROTEIN"/>
    <property type="match status" value="1"/>
</dbReference>
<evidence type="ECO:0000256" key="6">
    <source>
        <dbReference type="ARBA" id="ARBA00022989"/>
    </source>
</evidence>